<dbReference type="Pfam" id="PF11790">
    <property type="entry name" value="Glyco_hydro_cc"/>
    <property type="match status" value="1"/>
</dbReference>
<feature type="chain" id="PRO_5019390623" description="Asl1-like glycosyl hydrolase catalytic domain-containing protein" evidence="1">
    <location>
        <begin position="23"/>
        <end position="327"/>
    </location>
</feature>
<evidence type="ECO:0000259" key="2">
    <source>
        <dbReference type="Pfam" id="PF11790"/>
    </source>
</evidence>
<dbReference type="SUPFAM" id="SSF51445">
    <property type="entry name" value="(Trans)glycosidases"/>
    <property type="match status" value="1"/>
</dbReference>
<dbReference type="OrthoDB" id="43654at2759"/>
<dbReference type="InterPro" id="IPR024655">
    <property type="entry name" value="Asl1_glyco_hydro_catalytic"/>
</dbReference>
<feature type="domain" description="Asl1-like glycosyl hydrolase catalytic" evidence="2">
    <location>
        <begin position="30"/>
        <end position="286"/>
    </location>
</feature>
<evidence type="ECO:0000313" key="3">
    <source>
        <dbReference type="EMBL" id="RKU43190.1"/>
    </source>
</evidence>
<accession>A0A420Y617</accession>
<protein>
    <recommendedName>
        <fullName evidence="2">Asl1-like glycosyl hydrolase catalytic domain-containing protein</fullName>
    </recommendedName>
</protein>
<reference evidence="3 4" key="1">
    <citation type="submission" date="2018-08" db="EMBL/GenBank/DDBJ databases">
        <title>Draft genome of the lignicolous fungus Coniochaeta pulveracea.</title>
        <authorList>
            <person name="Borstlap C.J."/>
            <person name="De Witt R.N."/>
            <person name="Botha A."/>
            <person name="Volschenk H."/>
        </authorList>
    </citation>
    <scope>NUCLEOTIDE SEQUENCE [LARGE SCALE GENOMIC DNA]</scope>
    <source>
        <strain evidence="3 4">CAB683</strain>
    </source>
</reference>
<dbReference type="InterPro" id="IPR017853">
    <property type="entry name" value="GH"/>
</dbReference>
<dbReference type="EMBL" id="QVQW01000046">
    <property type="protein sequence ID" value="RKU43190.1"/>
    <property type="molecule type" value="Genomic_DNA"/>
</dbReference>
<keyword evidence="1" id="KW-0732">Signal</keyword>
<evidence type="ECO:0000256" key="1">
    <source>
        <dbReference type="SAM" id="SignalP"/>
    </source>
</evidence>
<keyword evidence="4" id="KW-1185">Reference proteome</keyword>
<dbReference type="AlphaFoldDB" id="A0A420Y617"/>
<dbReference type="Proteomes" id="UP000275385">
    <property type="component" value="Unassembled WGS sequence"/>
</dbReference>
<name>A0A420Y617_9PEZI</name>
<dbReference type="PANTHER" id="PTHR34154:SF3">
    <property type="entry name" value="ALKALI-SENSITIVE LINKAGE PROTEIN 1"/>
    <property type="match status" value="1"/>
</dbReference>
<comment type="caution">
    <text evidence="3">The sequence shown here is derived from an EMBL/GenBank/DDBJ whole genome shotgun (WGS) entry which is preliminary data.</text>
</comment>
<organism evidence="3 4">
    <name type="scientific">Coniochaeta pulveracea</name>
    <dbReference type="NCBI Taxonomy" id="177199"/>
    <lineage>
        <taxon>Eukaryota</taxon>
        <taxon>Fungi</taxon>
        <taxon>Dikarya</taxon>
        <taxon>Ascomycota</taxon>
        <taxon>Pezizomycotina</taxon>
        <taxon>Sordariomycetes</taxon>
        <taxon>Sordariomycetidae</taxon>
        <taxon>Coniochaetales</taxon>
        <taxon>Coniochaetaceae</taxon>
        <taxon>Coniochaeta</taxon>
    </lineage>
</organism>
<evidence type="ECO:0000313" key="4">
    <source>
        <dbReference type="Proteomes" id="UP000275385"/>
    </source>
</evidence>
<dbReference type="PANTHER" id="PTHR34154">
    <property type="entry name" value="ALKALI-SENSITIVE LINKAGE PROTEIN 1"/>
    <property type="match status" value="1"/>
</dbReference>
<dbReference type="GO" id="GO:0009277">
    <property type="term" value="C:fungal-type cell wall"/>
    <property type="evidence" value="ECO:0007669"/>
    <property type="project" value="TreeGrafter"/>
</dbReference>
<dbReference type="Gene3D" id="3.20.20.80">
    <property type="entry name" value="Glycosidases"/>
    <property type="match status" value="1"/>
</dbReference>
<feature type="signal peptide" evidence="1">
    <location>
        <begin position="1"/>
        <end position="22"/>
    </location>
</feature>
<dbReference type="FunFam" id="3.20.20.80:FF:000207">
    <property type="entry name" value="Glycoside hydrolase family 128 protein"/>
    <property type="match status" value="1"/>
</dbReference>
<proteinExistence type="predicted"/>
<dbReference type="InterPro" id="IPR053183">
    <property type="entry name" value="ASL1"/>
</dbReference>
<dbReference type="STRING" id="177199.A0A420Y617"/>
<dbReference type="GO" id="GO:0071966">
    <property type="term" value="P:fungal-type cell wall polysaccharide metabolic process"/>
    <property type="evidence" value="ECO:0007669"/>
    <property type="project" value="TreeGrafter"/>
</dbReference>
<gene>
    <name evidence="3" type="ORF">DL546_005288</name>
</gene>
<sequence>MTPPSTLSWLAAVLALTSPAVATSAHPKRGLVFTPNADHGKDNYIWTRPPTPLTWYYNYGASPSIVFDNLTQSAFEFVPMLWGAPSDANDTTFLTTVQGLISAGTNISHVMTFNEPDTATDYGGSNVDPTLAAKVWVSNIEPLSKAGVKVGLPACTGGWGGLPWMRQFLGNCSALISAGEKNKRNCTFDFVPLHWYGNFDGLASHVGEWAGAFPNTSLWVTEYNYDNQDLATTQSFFNSSVQLLDSWDQVERYSFFGAFRSTKSNVGANAAMLSAGGQLTDMGAWYLDRPATGVLPSSTKESSGAAALGRGWIGVVLGGVAVVALLL</sequence>